<reference evidence="7 8" key="1">
    <citation type="submission" date="2016-10" db="EMBL/GenBank/DDBJ databases">
        <title>Genome sequence of Nocardia seriolae strain EM150506, isolated from Anguila japonica.</title>
        <authorList>
            <person name="Han H.-J."/>
        </authorList>
    </citation>
    <scope>NUCLEOTIDE SEQUENCE [LARGE SCALE GENOMIC DNA]</scope>
    <source>
        <strain evidence="7 8">EM150506</strain>
    </source>
</reference>
<evidence type="ECO:0000256" key="3">
    <source>
        <dbReference type="ARBA" id="ARBA00022630"/>
    </source>
</evidence>
<evidence type="ECO:0000256" key="5">
    <source>
        <dbReference type="ARBA" id="ARBA00023002"/>
    </source>
</evidence>
<evidence type="ECO:0000256" key="1">
    <source>
        <dbReference type="ARBA" id="ARBA00001974"/>
    </source>
</evidence>
<dbReference type="RefSeq" id="WP_071344612.1">
    <property type="nucleotide sequence ID" value="NZ_CP017839.1"/>
</dbReference>
<dbReference type="Pfam" id="PF01565">
    <property type="entry name" value="FAD_binding_4"/>
    <property type="match status" value="1"/>
</dbReference>
<dbReference type="EC" id="2.8.1.7" evidence="7"/>
<dbReference type="GO" id="GO:0016491">
    <property type="term" value="F:oxidoreductase activity"/>
    <property type="evidence" value="ECO:0007669"/>
    <property type="project" value="UniProtKB-KW"/>
</dbReference>
<dbReference type="InterPro" id="IPR016167">
    <property type="entry name" value="FAD-bd_PCMH_sub1"/>
</dbReference>
<dbReference type="InterPro" id="IPR036318">
    <property type="entry name" value="FAD-bd_PCMH-like_sf"/>
</dbReference>
<dbReference type="EMBL" id="CP017839">
    <property type="protein sequence ID" value="APB01415.1"/>
    <property type="molecule type" value="Genomic_DNA"/>
</dbReference>
<dbReference type="PANTHER" id="PTHR42973:SF39">
    <property type="entry name" value="FAD-BINDING PCMH-TYPE DOMAIN-CONTAINING PROTEIN"/>
    <property type="match status" value="1"/>
</dbReference>
<feature type="domain" description="FAD-binding PCMH-type" evidence="6">
    <location>
        <begin position="35"/>
        <end position="203"/>
    </location>
</feature>
<sequence length="454" mass="47014">MSAVGSDLRRVVRGRVLLPGDEGFELAGTPWNLAVRQQVSAVVEVADAADAAALVRYAAAAEGPLSTRATGHSPSAAADGTVLVTTRALDGIEVDAAARVARVQAGVSWQPVLERAAAHGLAGACGSSAVVGVTGYTLGGGVGWFARSRGYAAHAVRALEVVTADGDQRRVTADSDSDLFWALRGGGGDFALVTGLEFELFEAPELFGGRILWPAERTEAVIAAFQQATAEAEEGLSLWLTLIQFPPFPQVPEFLRGQAMVAIDVVALGAVTAPLRLFDEIPGAVLDTRRPLNAAQVGDVAMEPTDPSPARVRGELLTAFSPRVSDALLAAAAPQGSVGPLALVQIRHLGGALTRPPADAGCAGAIDEPYLLSLLAPAPTPEIEAVVVERRDAVADALRPHCSGRKPFTCLDSGETPAAAFDAAALARLQDIKARRDPDGLFRSNFPVAPAVTV</sequence>
<dbReference type="Gene3D" id="3.40.462.20">
    <property type="match status" value="1"/>
</dbReference>
<gene>
    <name evidence="7" type="ORF">NS506_07395</name>
</gene>
<dbReference type="InterPro" id="IPR006094">
    <property type="entry name" value="Oxid_FAD_bind_N"/>
</dbReference>
<dbReference type="Gene3D" id="3.30.43.10">
    <property type="entry name" value="Uridine Diphospho-n-acetylenolpyruvylglucosamine Reductase, domain 2"/>
    <property type="match status" value="1"/>
</dbReference>
<evidence type="ECO:0000313" key="8">
    <source>
        <dbReference type="Proteomes" id="UP000180166"/>
    </source>
</evidence>
<dbReference type="PANTHER" id="PTHR42973">
    <property type="entry name" value="BINDING OXIDOREDUCTASE, PUTATIVE (AFU_ORTHOLOGUE AFUA_1G17690)-RELATED"/>
    <property type="match status" value="1"/>
</dbReference>
<dbReference type="Proteomes" id="UP000180166">
    <property type="component" value="Chromosome"/>
</dbReference>
<dbReference type="AlphaFoldDB" id="A0ABC8B433"/>
<organism evidence="7 8">
    <name type="scientific">Nocardia seriolae</name>
    <dbReference type="NCBI Taxonomy" id="37332"/>
    <lineage>
        <taxon>Bacteria</taxon>
        <taxon>Bacillati</taxon>
        <taxon>Actinomycetota</taxon>
        <taxon>Actinomycetes</taxon>
        <taxon>Mycobacteriales</taxon>
        <taxon>Nocardiaceae</taxon>
        <taxon>Nocardia</taxon>
    </lineage>
</organism>
<dbReference type="KEGG" id="nsr:NS506_07395"/>
<dbReference type="PROSITE" id="PS51387">
    <property type="entry name" value="FAD_PCMH"/>
    <property type="match status" value="1"/>
</dbReference>
<dbReference type="InterPro" id="IPR016166">
    <property type="entry name" value="FAD-bd_PCMH"/>
</dbReference>
<dbReference type="InterPro" id="IPR050416">
    <property type="entry name" value="FAD-linked_Oxidoreductase"/>
</dbReference>
<keyword evidence="7" id="KW-0808">Transferase</keyword>
<keyword evidence="5" id="KW-0560">Oxidoreductase</keyword>
<dbReference type="Gene3D" id="3.30.465.10">
    <property type="match status" value="1"/>
</dbReference>
<keyword evidence="4" id="KW-0274">FAD</keyword>
<protein>
    <submittedName>
        <fullName evidence="7">Cysteine desulfurase</fullName>
        <ecNumber evidence="7">2.8.1.7</ecNumber>
    </submittedName>
</protein>
<evidence type="ECO:0000313" key="7">
    <source>
        <dbReference type="EMBL" id="APB01415.1"/>
    </source>
</evidence>
<proteinExistence type="inferred from homology"/>
<dbReference type="GO" id="GO:0031071">
    <property type="term" value="F:cysteine desulfurase activity"/>
    <property type="evidence" value="ECO:0007669"/>
    <property type="project" value="UniProtKB-EC"/>
</dbReference>
<name>A0ABC8B433_9NOCA</name>
<accession>A0ABC8B433</accession>
<evidence type="ECO:0000256" key="4">
    <source>
        <dbReference type="ARBA" id="ARBA00022827"/>
    </source>
</evidence>
<comment type="similarity">
    <text evidence="2">Belongs to the oxygen-dependent FAD-linked oxidoreductase family.</text>
</comment>
<comment type="cofactor">
    <cofactor evidence="1">
        <name>FAD</name>
        <dbReference type="ChEBI" id="CHEBI:57692"/>
    </cofactor>
</comment>
<keyword evidence="3" id="KW-0285">Flavoprotein</keyword>
<evidence type="ECO:0000259" key="6">
    <source>
        <dbReference type="PROSITE" id="PS51387"/>
    </source>
</evidence>
<evidence type="ECO:0000256" key="2">
    <source>
        <dbReference type="ARBA" id="ARBA00005466"/>
    </source>
</evidence>
<dbReference type="SUPFAM" id="SSF56176">
    <property type="entry name" value="FAD-binding/transporter-associated domain-like"/>
    <property type="match status" value="1"/>
</dbReference>
<dbReference type="InterPro" id="IPR016169">
    <property type="entry name" value="FAD-bd_PCMH_sub2"/>
</dbReference>